<dbReference type="InterPro" id="IPR036249">
    <property type="entry name" value="Thioredoxin-like_sf"/>
</dbReference>
<evidence type="ECO:0000313" key="4">
    <source>
        <dbReference type="EMBL" id="ASG68541.1"/>
    </source>
</evidence>
<comment type="similarity">
    <text evidence="1 3">Belongs to the ArsC family.</text>
</comment>
<evidence type="ECO:0000313" key="5">
    <source>
        <dbReference type="Proteomes" id="UP000249910"/>
    </source>
</evidence>
<dbReference type="InterPro" id="IPR006659">
    <property type="entry name" value="Arsenate_reductase"/>
</dbReference>
<sequence length="115" mass="13600">MKIYYNPKCSKSRQAKQILVQNNISYDIHLYLDDPLSQDDLETLLRKLKLSIKDIIRTKEAIWKENFKDKELTDSQLIDIVAQNPRLLERPIIEHNDFAVIARSNDKITEILNIY</sequence>
<dbReference type="EMBL" id="CP022132">
    <property type="protein sequence ID" value="ASG68541.1"/>
    <property type="molecule type" value="Genomic_DNA"/>
</dbReference>
<dbReference type="PANTHER" id="PTHR30041:SF4">
    <property type="entry name" value="ARSENATE REDUCTASE"/>
    <property type="match status" value="1"/>
</dbReference>
<reference evidence="4 5" key="1">
    <citation type="submission" date="2017-06" db="EMBL/GenBank/DDBJ databases">
        <title>Complete genome of Francisella halioticida.</title>
        <authorList>
            <person name="Sjodin A."/>
        </authorList>
    </citation>
    <scope>NUCLEOTIDE SEQUENCE [LARGE SCALE GENOMIC DNA]</scope>
    <source>
        <strain evidence="4 5">DSM 23729</strain>
    </source>
</reference>
<dbReference type="Gene3D" id="3.40.30.10">
    <property type="entry name" value="Glutaredoxin"/>
    <property type="match status" value="1"/>
</dbReference>
<accession>A0ABM6M157</accession>
<dbReference type="PROSITE" id="PS51353">
    <property type="entry name" value="ARSC"/>
    <property type="match status" value="1"/>
</dbReference>
<organism evidence="4 5">
    <name type="scientific">Francisella halioticida</name>
    <dbReference type="NCBI Taxonomy" id="549298"/>
    <lineage>
        <taxon>Bacteria</taxon>
        <taxon>Pseudomonadati</taxon>
        <taxon>Pseudomonadota</taxon>
        <taxon>Gammaproteobacteria</taxon>
        <taxon>Thiotrichales</taxon>
        <taxon>Francisellaceae</taxon>
        <taxon>Francisella</taxon>
    </lineage>
</organism>
<evidence type="ECO:0000256" key="3">
    <source>
        <dbReference type="PROSITE-ProRule" id="PRU01282"/>
    </source>
</evidence>
<name>A0ABM6M157_9GAMM</name>
<proteinExistence type="inferred from homology"/>
<dbReference type="RefSeq" id="WP_088773021.1">
    <property type="nucleotide sequence ID" value="NZ_AP023082.1"/>
</dbReference>
<dbReference type="SUPFAM" id="SSF52833">
    <property type="entry name" value="Thioredoxin-like"/>
    <property type="match status" value="1"/>
</dbReference>
<protein>
    <submittedName>
        <fullName evidence="4">Arsenate reductase</fullName>
    </submittedName>
</protein>
<dbReference type="InterPro" id="IPR006660">
    <property type="entry name" value="Arsenate_reductase-like"/>
</dbReference>
<dbReference type="Pfam" id="PF03960">
    <property type="entry name" value="ArsC"/>
    <property type="match status" value="1"/>
</dbReference>
<evidence type="ECO:0000256" key="2">
    <source>
        <dbReference type="ARBA" id="ARBA00023002"/>
    </source>
</evidence>
<gene>
    <name evidence="4" type="ORF">CDV26_09190</name>
</gene>
<dbReference type="PANTHER" id="PTHR30041">
    <property type="entry name" value="ARSENATE REDUCTASE"/>
    <property type="match status" value="1"/>
</dbReference>
<dbReference type="CDD" id="cd03034">
    <property type="entry name" value="ArsC_ArsC"/>
    <property type="match status" value="1"/>
</dbReference>
<keyword evidence="5" id="KW-1185">Reference proteome</keyword>
<dbReference type="Proteomes" id="UP000249910">
    <property type="component" value="Chromosome"/>
</dbReference>
<keyword evidence="2" id="KW-0560">Oxidoreductase</keyword>
<evidence type="ECO:0000256" key="1">
    <source>
        <dbReference type="ARBA" id="ARBA00007198"/>
    </source>
</evidence>